<dbReference type="CTD" id="20205630"/>
<dbReference type="RefSeq" id="XP_009021554.1">
    <property type="nucleotide sequence ID" value="XM_009023306.1"/>
</dbReference>
<feature type="region of interest" description="Disordered" evidence="1">
    <location>
        <begin position="76"/>
        <end position="110"/>
    </location>
</feature>
<dbReference type="InParanoid" id="T1F9Y1"/>
<dbReference type="HOGENOM" id="CLU_1082890_0_0_1"/>
<proteinExistence type="predicted"/>
<evidence type="ECO:0000313" key="3">
    <source>
        <dbReference type="EnsemblMetazoa" id="HelroP175946"/>
    </source>
</evidence>
<dbReference type="GeneID" id="20205630"/>
<protein>
    <recommendedName>
        <fullName evidence="5">Endonuclease/exonuclease/phosphatase domain-containing protein</fullName>
    </recommendedName>
</protein>
<evidence type="ECO:0000256" key="1">
    <source>
        <dbReference type="SAM" id="MobiDB-lite"/>
    </source>
</evidence>
<sequence>MSQRLRRLASVRKAGPYAWQEGQNISFARPVYSDPEVGRRNCRPASPGQGNDRLSEEGEGVRYRVTGGVCDCHGADDRHRPYRVNDRRRSEDSGGDERVDGRGGRGEHRGILHASDSQSLTPDLLVAQLFKLTGEGAKAEVRWHGTGELRLADFNILWSGKAEGHPSALEESFRFTRPSNLIICMGDFNAVTGVDRRMSAVVGPFGSGSPNDNSDRFLEFCASAKLRACGSWFRRKNIHRRTWHSNDGVTAKGLTIS</sequence>
<organism evidence="3 4">
    <name type="scientific">Helobdella robusta</name>
    <name type="common">Californian leech</name>
    <dbReference type="NCBI Taxonomy" id="6412"/>
    <lineage>
        <taxon>Eukaryota</taxon>
        <taxon>Metazoa</taxon>
        <taxon>Spiralia</taxon>
        <taxon>Lophotrochozoa</taxon>
        <taxon>Annelida</taxon>
        <taxon>Clitellata</taxon>
        <taxon>Hirudinea</taxon>
        <taxon>Rhynchobdellida</taxon>
        <taxon>Glossiphoniidae</taxon>
        <taxon>Helobdella</taxon>
    </lineage>
</organism>
<evidence type="ECO:0008006" key="5">
    <source>
        <dbReference type="Google" id="ProtNLM"/>
    </source>
</evidence>
<dbReference type="OrthoDB" id="6156371at2759"/>
<dbReference type="EnsemblMetazoa" id="HelroT175946">
    <property type="protein sequence ID" value="HelroP175946"/>
    <property type="gene ID" value="HelroG175946"/>
</dbReference>
<reference evidence="3" key="3">
    <citation type="submission" date="2015-06" db="UniProtKB">
        <authorList>
            <consortium name="EnsemblMetazoa"/>
        </authorList>
    </citation>
    <scope>IDENTIFICATION</scope>
</reference>
<dbReference type="Proteomes" id="UP000015101">
    <property type="component" value="Unassembled WGS sequence"/>
</dbReference>
<evidence type="ECO:0000313" key="2">
    <source>
        <dbReference type="EMBL" id="ESO00504.1"/>
    </source>
</evidence>
<accession>T1F9Y1</accession>
<dbReference type="EMBL" id="KB096945">
    <property type="protein sequence ID" value="ESO00504.1"/>
    <property type="molecule type" value="Genomic_DNA"/>
</dbReference>
<reference evidence="4" key="1">
    <citation type="submission" date="2012-12" db="EMBL/GenBank/DDBJ databases">
        <authorList>
            <person name="Hellsten U."/>
            <person name="Grimwood J."/>
            <person name="Chapman J.A."/>
            <person name="Shapiro H."/>
            <person name="Aerts A."/>
            <person name="Otillar R.P."/>
            <person name="Terry A.Y."/>
            <person name="Boore J.L."/>
            <person name="Simakov O."/>
            <person name="Marletaz F."/>
            <person name="Cho S.-J."/>
            <person name="Edsinger-Gonzales E."/>
            <person name="Havlak P."/>
            <person name="Kuo D.-H."/>
            <person name="Larsson T."/>
            <person name="Lv J."/>
            <person name="Arendt D."/>
            <person name="Savage R."/>
            <person name="Osoegawa K."/>
            <person name="de Jong P."/>
            <person name="Lindberg D.R."/>
            <person name="Seaver E.C."/>
            <person name="Weisblat D.A."/>
            <person name="Putnam N.H."/>
            <person name="Grigoriev I.V."/>
            <person name="Rokhsar D.S."/>
        </authorList>
    </citation>
    <scope>NUCLEOTIDE SEQUENCE</scope>
</reference>
<dbReference type="AlphaFoldDB" id="T1F9Y1"/>
<name>T1F9Y1_HELRO</name>
<reference evidence="2 4" key="2">
    <citation type="journal article" date="2013" name="Nature">
        <title>Insights into bilaterian evolution from three spiralian genomes.</title>
        <authorList>
            <person name="Simakov O."/>
            <person name="Marletaz F."/>
            <person name="Cho S.J."/>
            <person name="Edsinger-Gonzales E."/>
            <person name="Havlak P."/>
            <person name="Hellsten U."/>
            <person name="Kuo D.H."/>
            <person name="Larsson T."/>
            <person name="Lv J."/>
            <person name="Arendt D."/>
            <person name="Savage R."/>
            <person name="Osoegawa K."/>
            <person name="de Jong P."/>
            <person name="Grimwood J."/>
            <person name="Chapman J.A."/>
            <person name="Shapiro H."/>
            <person name="Aerts A."/>
            <person name="Otillar R.P."/>
            <person name="Terry A.Y."/>
            <person name="Boore J.L."/>
            <person name="Grigoriev I.V."/>
            <person name="Lindberg D.R."/>
            <person name="Seaver E.C."/>
            <person name="Weisblat D.A."/>
            <person name="Putnam N.H."/>
            <person name="Rokhsar D.S."/>
        </authorList>
    </citation>
    <scope>NUCLEOTIDE SEQUENCE</scope>
</reference>
<feature type="region of interest" description="Disordered" evidence="1">
    <location>
        <begin position="34"/>
        <end position="58"/>
    </location>
</feature>
<dbReference type="EMBL" id="AMQM01005487">
    <property type="status" value="NOT_ANNOTATED_CDS"/>
    <property type="molecule type" value="Genomic_DNA"/>
</dbReference>
<gene>
    <name evidence="3" type="primary">20205630</name>
    <name evidence="2" type="ORF">HELRODRAFT_175946</name>
</gene>
<keyword evidence="4" id="KW-1185">Reference proteome</keyword>
<evidence type="ECO:0000313" key="4">
    <source>
        <dbReference type="Proteomes" id="UP000015101"/>
    </source>
</evidence>
<dbReference type="KEGG" id="hro:HELRODRAFT_175946"/>